<keyword evidence="8" id="KW-1185">Reference proteome</keyword>
<name>A0AAV9VTJ9_9PEZI</name>
<accession>A0AAV9VTJ9</accession>
<feature type="binding site" evidence="6">
    <location>
        <position position="255"/>
    </location>
    <ligand>
        <name>Ca(2+)</name>
        <dbReference type="ChEBI" id="CHEBI:29108"/>
        <label>1</label>
        <note>catalytic</note>
    </ligand>
</feature>
<keyword evidence="6" id="KW-0106">Calcium</keyword>
<evidence type="ECO:0000256" key="2">
    <source>
        <dbReference type="ARBA" id="ARBA00022801"/>
    </source>
</evidence>
<keyword evidence="3" id="KW-1015">Disulfide bond</keyword>
<dbReference type="AlphaFoldDB" id="A0AAV9VTJ9"/>
<dbReference type="InterPro" id="IPR011042">
    <property type="entry name" value="6-blade_b-propeller_TolB-like"/>
</dbReference>
<keyword evidence="6" id="KW-0479">Metal-binding</keyword>
<dbReference type="GO" id="GO:0004064">
    <property type="term" value="F:arylesterase activity"/>
    <property type="evidence" value="ECO:0007669"/>
    <property type="project" value="InterPro"/>
</dbReference>
<dbReference type="PANTHER" id="PTHR11799:SF12">
    <property type="entry name" value="PARAOXONASE-RELATED"/>
    <property type="match status" value="1"/>
</dbReference>
<feature type="binding site" evidence="6">
    <location>
        <position position="314"/>
    </location>
    <ligand>
        <name>Ca(2+)</name>
        <dbReference type="ChEBI" id="CHEBI:29108"/>
        <label>1</label>
        <note>catalytic</note>
    </ligand>
</feature>
<sequence>MDRSAAKATFASTIALLAAYFILPWAVKYPTLLGKTRLWEPDPQFAHVRETCVALHPSQLHGCEKFKIVGDTLFAACVSSWASRKKWFPPMGEFDMSLGDEAVIRDSLYMVNLKTQELTLLSMPDFPKYIDFCVHGMDIVEVSPGDFSIYMVNHRRSASVIEKFSYKAGSKEVLHVATYNGTHQGLINPNDIFAVPTSGTSDIESEFFVTNDHYFRSSRLGRALEKYLRLPTGSVYYYSTSTGFLKMISGLSNANGIAGFQSHKLDSAPGLANMVFVASILEGVVIAYRYAPGKVTEKGGFLKLRSFDFDFVMDNLAISQDGRWLYLTGHGEPANLDWHWRSPNNIPSASVSYRMSLTELGSHFGNRGEMGEPRVEKIVVDRMGLIGNASTTAVGDDALNKYWISGLTFRGIMECRLYKSTPHEEETD</sequence>
<dbReference type="Gene3D" id="2.120.10.30">
    <property type="entry name" value="TolB, C-terminal domain"/>
    <property type="match status" value="1"/>
</dbReference>
<evidence type="ECO:0000256" key="5">
    <source>
        <dbReference type="PIRSR" id="PIRSR602640-1"/>
    </source>
</evidence>
<dbReference type="InterPro" id="IPR002640">
    <property type="entry name" value="Arylesterase"/>
</dbReference>
<gene>
    <name evidence="7" type="primary">PON2</name>
    <name evidence="7" type="ORF">TWF481_001537</name>
</gene>
<comment type="caution">
    <text evidence="7">The sequence shown here is derived from an EMBL/GenBank/DDBJ whole genome shotgun (WGS) entry which is preliminary data.</text>
</comment>
<reference evidence="7 8" key="1">
    <citation type="submission" date="2023-08" db="EMBL/GenBank/DDBJ databases">
        <authorList>
            <person name="Palmer J.M."/>
        </authorList>
    </citation>
    <scope>NUCLEOTIDE SEQUENCE [LARGE SCALE GENOMIC DNA]</scope>
    <source>
        <strain evidence="7 8">TWF481</strain>
    </source>
</reference>
<dbReference type="Pfam" id="PF01731">
    <property type="entry name" value="Arylesterase"/>
    <property type="match status" value="1"/>
</dbReference>
<evidence type="ECO:0000256" key="6">
    <source>
        <dbReference type="PIRSR" id="PIRSR602640-2"/>
    </source>
</evidence>
<evidence type="ECO:0000256" key="3">
    <source>
        <dbReference type="ARBA" id="ARBA00023157"/>
    </source>
</evidence>
<dbReference type="Proteomes" id="UP001370758">
    <property type="component" value="Unassembled WGS sequence"/>
</dbReference>
<protein>
    <submittedName>
        <fullName evidence="7">Serum paraoxonase/arylesterase 2</fullName>
    </submittedName>
</protein>
<dbReference type="SUPFAM" id="SSF63829">
    <property type="entry name" value="Calcium-dependent phosphotriesterase"/>
    <property type="match status" value="1"/>
</dbReference>
<dbReference type="GO" id="GO:0046872">
    <property type="term" value="F:metal ion binding"/>
    <property type="evidence" value="ECO:0007669"/>
    <property type="project" value="UniProtKB-KW"/>
</dbReference>
<evidence type="ECO:0000256" key="4">
    <source>
        <dbReference type="ARBA" id="ARBA00023180"/>
    </source>
</evidence>
<feature type="active site" description="Proton acceptor" evidence="5">
    <location>
        <position position="135"/>
    </location>
</feature>
<dbReference type="EMBL" id="JAVHJL010000010">
    <property type="protein sequence ID" value="KAK6496535.1"/>
    <property type="molecule type" value="Genomic_DNA"/>
</dbReference>
<proteinExistence type="inferred from homology"/>
<feature type="binding site" evidence="6">
    <location>
        <position position="315"/>
    </location>
    <ligand>
        <name>Ca(2+)</name>
        <dbReference type="ChEBI" id="CHEBI:29108"/>
        <label>1</label>
        <note>catalytic</note>
    </ligand>
</feature>
<feature type="binding site" evidence="6">
    <location>
        <position position="190"/>
    </location>
    <ligand>
        <name>Ca(2+)</name>
        <dbReference type="ChEBI" id="CHEBI:29108"/>
        <label>1</label>
        <note>catalytic</note>
    </ligand>
</feature>
<keyword evidence="2" id="KW-0378">Hydrolase</keyword>
<evidence type="ECO:0000313" key="7">
    <source>
        <dbReference type="EMBL" id="KAK6496535.1"/>
    </source>
</evidence>
<evidence type="ECO:0000313" key="8">
    <source>
        <dbReference type="Proteomes" id="UP001370758"/>
    </source>
</evidence>
<evidence type="ECO:0000256" key="1">
    <source>
        <dbReference type="ARBA" id="ARBA00008595"/>
    </source>
</evidence>
<organism evidence="7 8">
    <name type="scientific">Arthrobotrys musiformis</name>
    <dbReference type="NCBI Taxonomy" id="47236"/>
    <lineage>
        <taxon>Eukaryota</taxon>
        <taxon>Fungi</taxon>
        <taxon>Dikarya</taxon>
        <taxon>Ascomycota</taxon>
        <taxon>Pezizomycotina</taxon>
        <taxon>Orbiliomycetes</taxon>
        <taxon>Orbiliales</taxon>
        <taxon>Orbiliaceae</taxon>
        <taxon>Arthrobotrys</taxon>
    </lineage>
</organism>
<dbReference type="PANTHER" id="PTHR11799">
    <property type="entry name" value="PARAOXONASE"/>
    <property type="match status" value="1"/>
</dbReference>
<comment type="cofactor">
    <cofactor evidence="6">
        <name>Ca(2+)</name>
        <dbReference type="ChEBI" id="CHEBI:29108"/>
    </cofactor>
    <text evidence="6">Binds 2 calcium ions per subunit.</text>
</comment>
<feature type="binding site" evidence="6">
    <location>
        <position position="191"/>
    </location>
    <ligand>
        <name>Ca(2+)</name>
        <dbReference type="ChEBI" id="CHEBI:29108"/>
        <label>1</label>
        <note>catalytic</note>
    </ligand>
</feature>
<keyword evidence="4" id="KW-0325">Glycoprotein</keyword>
<comment type="similarity">
    <text evidence="1">Belongs to the paraoxonase family.</text>
</comment>
<dbReference type="InterPro" id="IPR051288">
    <property type="entry name" value="Serum_paraoxonase/arylesterase"/>
</dbReference>